<dbReference type="AlphaFoldDB" id="A0A419R164"/>
<feature type="chain" id="PRO_5019529049" evidence="1">
    <location>
        <begin position="26"/>
        <end position="424"/>
    </location>
</feature>
<dbReference type="CDD" id="cd16018">
    <property type="entry name" value="Enpp"/>
    <property type="match status" value="1"/>
</dbReference>
<dbReference type="Gene3D" id="3.30.1360.180">
    <property type="match status" value="1"/>
</dbReference>
<organism evidence="2 3">
    <name type="scientific">Tsuneonella suprasediminis</name>
    <dbReference type="NCBI Taxonomy" id="2306996"/>
    <lineage>
        <taxon>Bacteria</taxon>
        <taxon>Pseudomonadati</taxon>
        <taxon>Pseudomonadota</taxon>
        <taxon>Alphaproteobacteria</taxon>
        <taxon>Sphingomonadales</taxon>
        <taxon>Erythrobacteraceae</taxon>
        <taxon>Tsuneonella</taxon>
    </lineage>
</organism>
<dbReference type="Proteomes" id="UP000284322">
    <property type="component" value="Unassembled WGS sequence"/>
</dbReference>
<dbReference type="Gene3D" id="3.40.720.10">
    <property type="entry name" value="Alkaline Phosphatase, subunit A"/>
    <property type="match status" value="1"/>
</dbReference>
<dbReference type="InterPro" id="IPR002591">
    <property type="entry name" value="Phosphodiest/P_Trfase"/>
</dbReference>
<keyword evidence="3" id="KW-1185">Reference proteome</keyword>
<name>A0A419R164_9SPHN</name>
<keyword evidence="1" id="KW-0732">Signal</keyword>
<dbReference type="PANTHER" id="PTHR10151:SF120">
    <property type="entry name" value="BIS(5'-ADENOSYL)-TRIPHOSPHATASE"/>
    <property type="match status" value="1"/>
</dbReference>
<dbReference type="Pfam" id="PF01663">
    <property type="entry name" value="Phosphodiest"/>
    <property type="match status" value="1"/>
</dbReference>
<protein>
    <submittedName>
        <fullName evidence="2">Alkaline phosphatase family protein</fullName>
    </submittedName>
</protein>
<accession>A0A419R164</accession>
<gene>
    <name evidence="2" type="ORF">D6858_11940</name>
</gene>
<sequence>MKFFVRTIAIAALALVGACTTPAPTMPVAHTPPVENKAPVTILVSIDGFRADYLDRGITPTLSALASDGARGPMAPSFPSKTFPNHWTLVTGKVPDHHGIVANKMEDPRRPGEVFTMASDDPFWWNEAEPIWVTAEKAGVRTATMFWPGSNVGWGGKLVPHGWGAVEGGTRPADWQQFNQQIDNTQRVNAVLDWIRRPPSIRPQFVTLYFDTVDTAGHQSGPDGAAVNEAIADVDRHIGNLVEGLKALHQPANLIIASDHGMAATSNERVIALDTIADPSLYRIVESGPFAALQPTDGNEIALEKALVGKHGHMECWRKTEIPARLQYGTNPRVPPVFCLADIGWLILPKAATSEFAGGTHGYDNQAPEMRALFIANGPAFRHGITLAPFANVDIAPLLRHLLGLPDIADLDGEIDPLRPALQN</sequence>
<dbReference type="SUPFAM" id="SSF53649">
    <property type="entry name" value="Alkaline phosphatase-like"/>
    <property type="match status" value="1"/>
</dbReference>
<feature type="signal peptide" evidence="1">
    <location>
        <begin position="1"/>
        <end position="25"/>
    </location>
</feature>
<dbReference type="OrthoDB" id="9771966at2"/>
<evidence type="ECO:0000313" key="2">
    <source>
        <dbReference type="EMBL" id="RJX67037.1"/>
    </source>
</evidence>
<reference evidence="2 3" key="1">
    <citation type="submission" date="2018-09" db="EMBL/GenBank/DDBJ databases">
        <title>Altererythrobacter sp.Ery1 and Ery12, the genome sequencing of novel strains in genus Alterythrobacter.</title>
        <authorList>
            <person name="Cheng H."/>
            <person name="Wu Y.-H."/>
            <person name="Fang C."/>
            <person name="Xu X.-W."/>
        </authorList>
    </citation>
    <scope>NUCLEOTIDE SEQUENCE [LARGE SCALE GENOMIC DNA]</scope>
    <source>
        <strain evidence="2 3">Ery12</strain>
    </source>
</reference>
<evidence type="ECO:0000313" key="3">
    <source>
        <dbReference type="Proteomes" id="UP000284322"/>
    </source>
</evidence>
<dbReference type="PANTHER" id="PTHR10151">
    <property type="entry name" value="ECTONUCLEOTIDE PYROPHOSPHATASE/PHOSPHODIESTERASE"/>
    <property type="match status" value="1"/>
</dbReference>
<evidence type="ECO:0000256" key="1">
    <source>
        <dbReference type="SAM" id="SignalP"/>
    </source>
</evidence>
<comment type="caution">
    <text evidence="2">The sequence shown here is derived from an EMBL/GenBank/DDBJ whole genome shotgun (WGS) entry which is preliminary data.</text>
</comment>
<dbReference type="RefSeq" id="WP_120110623.1">
    <property type="nucleotide sequence ID" value="NZ_RAHJ01000019.1"/>
</dbReference>
<dbReference type="InterPro" id="IPR017850">
    <property type="entry name" value="Alkaline_phosphatase_core_sf"/>
</dbReference>
<dbReference type="EMBL" id="RAHJ01000019">
    <property type="protein sequence ID" value="RJX67037.1"/>
    <property type="molecule type" value="Genomic_DNA"/>
</dbReference>
<dbReference type="GO" id="GO:0016787">
    <property type="term" value="F:hydrolase activity"/>
    <property type="evidence" value="ECO:0007669"/>
    <property type="project" value="UniProtKB-ARBA"/>
</dbReference>
<dbReference type="PROSITE" id="PS51257">
    <property type="entry name" value="PROKAR_LIPOPROTEIN"/>
    <property type="match status" value="1"/>
</dbReference>
<proteinExistence type="predicted"/>